<evidence type="ECO:0000313" key="4">
    <source>
        <dbReference type="EMBL" id="CCO60161.1"/>
    </source>
</evidence>
<evidence type="ECO:0000256" key="1">
    <source>
        <dbReference type="SAM" id="MobiDB-lite"/>
    </source>
</evidence>
<name>U4K4E0_9VIBR</name>
<dbReference type="Pfam" id="PF00498">
    <property type="entry name" value="FHA"/>
    <property type="match status" value="1"/>
</dbReference>
<sequence length="514" mass="57788">MEVEQNKRLNLMVSNTKELEPGLTPSCEFTEEGGVIGSSPSSHWILQDQRREVQGSHCEVLVYDNHFCVRDLSGHTYVNGATMPVGKGKMAQITTKDSLKVGVYELMVVSGTSRAAMNSHNQSLDQLFTEDAALVKGDPESERLVALRDDVEYVDPLDVLEGGESAQEHKQLYAEEEEKLSPEQIEANRLLADEELESREKPTLQADSEYEISSAIKLKKRSRFNPFSFFSKSEPDAPLSEPEMVTESSEAQTHSQPVENSQQANQPIESYVAGNAGAQNEFRTEGYMMDDKTLDLLEEEIAQNEQFKAEMPLGDDNNHLLSGPLFRGLGVSVAPSHQSGDVQMTSEEIGAALQAAVKGLLDLHQHVDDSRYGVINKNLQPIEDNPLRLGMSYEDTVKTLFNTNPGAVHLSAPSAISESLKNLKDHNDVVQMATTLALGQIVRAFSPEVLMRRFQNYRRSYQTPEQNSDAWAWEMYQSYYKELTSDRQQGFEKLFWEVFDQAYDRLLREKQMES</sequence>
<dbReference type="NCBIfam" id="TIGR03354">
    <property type="entry name" value="VI_FHA"/>
    <property type="match status" value="1"/>
</dbReference>
<dbReference type="EMBL" id="FO203527">
    <property type="protein sequence ID" value="CCO60161.1"/>
    <property type="molecule type" value="Genomic_DNA"/>
</dbReference>
<dbReference type="Proteomes" id="UP000016895">
    <property type="component" value="Chromosome 2"/>
</dbReference>
<keyword evidence="5" id="KW-1185">Reference proteome</keyword>
<evidence type="ECO:0000259" key="3">
    <source>
        <dbReference type="Pfam" id="PF20232"/>
    </source>
</evidence>
<dbReference type="InterPro" id="IPR008984">
    <property type="entry name" value="SMAD_FHA_dom_sf"/>
</dbReference>
<feature type="domain" description="FHA" evidence="2">
    <location>
        <begin position="35"/>
        <end position="102"/>
    </location>
</feature>
<dbReference type="STRING" id="28173.VIBNI_B0342"/>
<dbReference type="CDD" id="cd00060">
    <property type="entry name" value="FHA"/>
    <property type="match status" value="1"/>
</dbReference>
<dbReference type="Gene3D" id="2.60.200.20">
    <property type="match status" value="1"/>
</dbReference>
<dbReference type="InterPro" id="IPR046883">
    <property type="entry name" value="T6SS_FHA_C"/>
</dbReference>
<evidence type="ECO:0000313" key="5">
    <source>
        <dbReference type="Proteomes" id="UP000016895"/>
    </source>
</evidence>
<dbReference type="AlphaFoldDB" id="U4K4E0"/>
<dbReference type="eggNOG" id="COG3456">
    <property type="taxonomic scope" value="Bacteria"/>
</dbReference>
<protein>
    <submittedName>
        <fullName evidence="4">Putative Type VI secretion system, FHA domain-containing protein</fullName>
    </submittedName>
</protein>
<proteinExistence type="predicted"/>
<dbReference type="Pfam" id="PF20232">
    <property type="entry name" value="T6SS_FHA_C"/>
    <property type="match status" value="1"/>
</dbReference>
<gene>
    <name evidence="4" type="ORF">VIBNI_B0342</name>
</gene>
<dbReference type="PATRIC" id="fig|1260221.3.peg.4023"/>
<reference evidence="4 5" key="1">
    <citation type="journal article" date="2013" name="ISME J.">
        <title>Comparative genomics of pathogenic lineages of Vibrio nigripulchritudo identifies virulence-associated traits.</title>
        <authorList>
            <person name="Goudenege D."/>
            <person name="Labreuche Y."/>
            <person name="Krin E."/>
            <person name="Ansquer D."/>
            <person name="Mangenot S."/>
            <person name="Calteau A."/>
            <person name="Medigue C."/>
            <person name="Mazel D."/>
            <person name="Polz M.F."/>
            <person name="Le Roux F."/>
        </authorList>
    </citation>
    <scope>NUCLEOTIDE SEQUENCE [LARGE SCALE GENOMIC DNA]</scope>
    <source>
        <strain evidence="5">SnF1</strain>
    </source>
</reference>
<feature type="region of interest" description="Disordered" evidence="1">
    <location>
        <begin position="231"/>
        <end position="264"/>
    </location>
</feature>
<accession>U4K4E0</accession>
<feature type="domain" description="Type VI secretion system FHA" evidence="3">
    <location>
        <begin position="327"/>
        <end position="505"/>
    </location>
</feature>
<feature type="compositionally biased region" description="Polar residues" evidence="1">
    <location>
        <begin position="246"/>
        <end position="264"/>
    </location>
</feature>
<dbReference type="KEGG" id="vni:VIBNI_B0342"/>
<evidence type="ECO:0000259" key="2">
    <source>
        <dbReference type="Pfam" id="PF00498"/>
    </source>
</evidence>
<dbReference type="InterPro" id="IPR000253">
    <property type="entry name" value="FHA_dom"/>
</dbReference>
<dbReference type="InterPro" id="IPR017735">
    <property type="entry name" value="T6SS_FHA"/>
</dbReference>
<dbReference type="SUPFAM" id="SSF49879">
    <property type="entry name" value="SMAD/FHA domain"/>
    <property type="match status" value="1"/>
</dbReference>
<organism evidence="4 5">
    <name type="scientific">Vibrio nigripulchritudo</name>
    <dbReference type="NCBI Taxonomy" id="28173"/>
    <lineage>
        <taxon>Bacteria</taxon>
        <taxon>Pseudomonadati</taxon>
        <taxon>Pseudomonadota</taxon>
        <taxon>Gammaproteobacteria</taxon>
        <taxon>Vibrionales</taxon>
        <taxon>Vibrionaceae</taxon>
        <taxon>Vibrio</taxon>
    </lineage>
</organism>